<accession>A0A833GYK5</accession>
<reference evidence="2 3" key="1">
    <citation type="submission" date="2019-10" db="EMBL/GenBank/DDBJ databases">
        <title>Extracellular Electron Transfer in a Candidatus Methanoperedens spp. Enrichment Culture.</title>
        <authorList>
            <person name="Berger S."/>
            <person name="Rangel Shaw D."/>
            <person name="Berben T."/>
            <person name="In 'T Zandt M."/>
            <person name="Frank J."/>
            <person name="Reimann J."/>
            <person name="Jetten M.S.M."/>
            <person name="Welte C.U."/>
        </authorList>
    </citation>
    <scope>NUCLEOTIDE SEQUENCE [LARGE SCALE GENOMIC DNA]</scope>
    <source>
        <strain evidence="2">SB12</strain>
    </source>
</reference>
<organism evidence="2 3">
    <name type="scientific">Leptonema illini</name>
    <dbReference type="NCBI Taxonomy" id="183"/>
    <lineage>
        <taxon>Bacteria</taxon>
        <taxon>Pseudomonadati</taxon>
        <taxon>Spirochaetota</taxon>
        <taxon>Spirochaetia</taxon>
        <taxon>Leptospirales</taxon>
        <taxon>Leptospiraceae</taxon>
        <taxon>Leptonema</taxon>
    </lineage>
</organism>
<comment type="caution">
    <text evidence="2">The sequence shown here is derived from an EMBL/GenBank/DDBJ whole genome shotgun (WGS) entry which is preliminary data.</text>
</comment>
<dbReference type="Proteomes" id="UP000460298">
    <property type="component" value="Unassembled WGS sequence"/>
</dbReference>
<sequence>MKRIIAALLLLPAALLSQEFTGYSNDAIEVTAIGPAMQEDGLSWTITYHTKADNIDRLTFADVSDNGNQSVLSLTGKEIYATDTHMSAKMEPSQYQWVYETGQTHRLFAVTATIKGKATVLYAPLRFTEPAKQSFRMLLKMRTGHDQPTVDVFPYHYLDGRKWIARNSGEDQNQRLIEYTLAHEKITSWTELFTQSILLRAIEPERFLEIIQSNLAKDCDSLKFEKTQMGEGKYFYEWRHSGCGGYPAQHEIGVVNSVPEGVVNVRYTFKGPQMPKKNYEIWKSLLTGNSR</sequence>
<evidence type="ECO:0000313" key="3">
    <source>
        <dbReference type="Proteomes" id="UP000460298"/>
    </source>
</evidence>
<protein>
    <submittedName>
        <fullName evidence="2">Uncharacterized protein</fullName>
    </submittedName>
</protein>
<feature type="signal peptide" evidence="1">
    <location>
        <begin position="1"/>
        <end position="17"/>
    </location>
</feature>
<dbReference type="AlphaFoldDB" id="A0A833GYK5"/>
<evidence type="ECO:0000256" key="1">
    <source>
        <dbReference type="SAM" id="SignalP"/>
    </source>
</evidence>
<evidence type="ECO:0000313" key="2">
    <source>
        <dbReference type="EMBL" id="KAB2930233.1"/>
    </source>
</evidence>
<dbReference type="EMBL" id="WBUI01000022">
    <property type="protein sequence ID" value="KAB2930233.1"/>
    <property type="molecule type" value="Genomic_DNA"/>
</dbReference>
<name>A0A833GYK5_9LEPT</name>
<feature type="chain" id="PRO_5032822957" evidence="1">
    <location>
        <begin position="18"/>
        <end position="291"/>
    </location>
</feature>
<keyword evidence="1" id="KW-0732">Signal</keyword>
<gene>
    <name evidence="2" type="ORF">F9K24_17510</name>
</gene>
<proteinExistence type="predicted"/>